<proteinExistence type="inferred from homology"/>
<dbReference type="InterPro" id="IPR012910">
    <property type="entry name" value="Plug_dom"/>
</dbReference>
<evidence type="ECO:0000256" key="5">
    <source>
        <dbReference type="ARBA" id="ARBA00023136"/>
    </source>
</evidence>
<evidence type="ECO:0000313" key="10">
    <source>
        <dbReference type="EMBL" id="RAJ08496.1"/>
    </source>
</evidence>
<keyword evidence="5 7" id="KW-0472">Membrane</keyword>
<organism evidence="10 11">
    <name type="scientific">Chitinophaga skermanii</name>
    <dbReference type="NCBI Taxonomy" id="331697"/>
    <lineage>
        <taxon>Bacteria</taxon>
        <taxon>Pseudomonadati</taxon>
        <taxon>Bacteroidota</taxon>
        <taxon>Chitinophagia</taxon>
        <taxon>Chitinophagales</taxon>
        <taxon>Chitinophagaceae</taxon>
        <taxon>Chitinophaga</taxon>
    </lineage>
</organism>
<dbReference type="Gene3D" id="2.60.40.1120">
    <property type="entry name" value="Carboxypeptidase-like, regulatory domain"/>
    <property type="match status" value="1"/>
</dbReference>
<dbReference type="SUPFAM" id="SSF56935">
    <property type="entry name" value="Porins"/>
    <property type="match status" value="1"/>
</dbReference>
<dbReference type="Pfam" id="PF07660">
    <property type="entry name" value="STN"/>
    <property type="match status" value="1"/>
</dbReference>
<dbReference type="Pfam" id="PF07715">
    <property type="entry name" value="Plug"/>
    <property type="match status" value="1"/>
</dbReference>
<dbReference type="OrthoDB" id="1094723at2"/>
<evidence type="ECO:0000256" key="7">
    <source>
        <dbReference type="PROSITE-ProRule" id="PRU01360"/>
    </source>
</evidence>
<keyword evidence="11" id="KW-1185">Reference proteome</keyword>
<evidence type="ECO:0000256" key="2">
    <source>
        <dbReference type="ARBA" id="ARBA00022448"/>
    </source>
</evidence>
<dbReference type="InterPro" id="IPR023996">
    <property type="entry name" value="TonB-dep_OMP_SusC/RagA"/>
</dbReference>
<dbReference type="Proteomes" id="UP000249547">
    <property type="component" value="Unassembled WGS sequence"/>
</dbReference>
<evidence type="ECO:0000256" key="4">
    <source>
        <dbReference type="ARBA" id="ARBA00022692"/>
    </source>
</evidence>
<dbReference type="SUPFAM" id="SSF49464">
    <property type="entry name" value="Carboxypeptidase regulatory domain-like"/>
    <property type="match status" value="1"/>
</dbReference>
<dbReference type="InterPro" id="IPR011662">
    <property type="entry name" value="Secretin/TonB_short_N"/>
</dbReference>
<dbReference type="InterPro" id="IPR023997">
    <property type="entry name" value="TonB-dep_OMP_SusC/RagA_CS"/>
</dbReference>
<name>A0A327QUZ1_9BACT</name>
<dbReference type="InterPro" id="IPR008969">
    <property type="entry name" value="CarboxyPept-like_regulatory"/>
</dbReference>
<keyword evidence="6 7" id="KW-0998">Cell outer membrane</keyword>
<evidence type="ECO:0000256" key="1">
    <source>
        <dbReference type="ARBA" id="ARBA00004571"/>
    </source>
</evidence>
<sequence>MRLRLQIQPKFSPLILLPLFSASTVVAQTNQQQPVTLQTKGAVSVPEFLRMLSKQVKLRFVYNADELQQLPKITVNAKNEPLDQVLSKALGSLNVSYNINNGVLVVRYAQAKSTGLSSAAQTQIVVTGKVYDDNGKPLEMATIREMNSARGTYTNSEGEYTFTLSQPGHIIISYVGMEPQREKITKPTNLTTKLSLRAGAKEVVVTGIVTRQKDSYTGAVATFTGAELKTIGNNNILQSLKTLDPSFIMMENNLAGSNPNVLPNIEIRGTTSISTTGNAINDAFASDPNQPLFIMDGFETTLRVIADLDMNRVKSVTILKDAGSTAIYGAKAANGVVVIETLRPTPGKLRLSYTADFRAEIPDLSGFNIMNATEKLEFERLAGRYSTGSDDVIQEHQEQYNKHLAAILRGVNTYWLSEPLQTGLSHGHSIYTDGGSNDFTYGLGLNYKKTSGAMKGSGRDTWGGNIDLTYRKKNLNISNKLFVSGYNSAESNYGSFANWVNANPYYEKTGDKYLDTIIRSKIYKNNVVNPLYEANILNFNKSKSFGFTNNFQIQYNLNREFRAEAGIQVSNTNTVSNRFVSPLSAQFDNVSVMQKGRFDNSNSNRFNYQASAMITYAKVINKHMLTMNLRTAAEEEIRKNLSFSAVGFPTASNGNPAFAFGYRDGDKPSASEVVFRRLNFNGMLNYVYNGRYALDMNYRIDGTTSFGRDNKFTPFWSFGASWNLHNEDFIRNEYPWITMLKIRGTVGTSSNVNMGSFSSVDVYNYFPSVNLDGQGVELNAMGNAGLKWQTTKQSNIGVDVSLWNNRLSLNAEKYWKPTNPLVVMLDMPSSTGVVGYPINTGELYTSGFELKFKYAPIYNLKDRIILSFNAMGTIFKSEYRNFNNSLYSLNTKEQSNSSLQRYYDGASPSAIWVVPSMGIDPATGKEVFMKLDGTYTFTYDAKDVRVMGDTKPTAEGVFGTSFTYKQFNLSANFRYRFGGDIFNTALFDKVENISYDDLLKNQDRRALYDRWKKPGDQASFKSIAITDDNFKSSRFVQEENVIIGESFNLGYTLRRDESAMLKKIGLSSLRFNAYMNDIFRLSSIQVERGINYPFANTVAFSIGASF</sequence>
<dbReference type="NCBIfam" id="TIGR04057">
    <property type="entry name" value="SusC_RagA_signa"/>
    <property type="match status" value="1"/>
</dbReference>
<dbReference type="InterPro" id="IPR037066">
    <property type="entry name" value="Plug_dom_sf"/>
</dbReference>
<keyword evidence="3 7" id="KW-1134">Transmembrane beta strand</keyword>
<evidence type="ECO:0000259" key="9">
    <source>
        <dbReference type="SMART" id="SM00965"/>
    </source>
</evidence>
<feature type="chain" id="PRO_5016435432" evidence="8">
    <location>
        <begin position="28"/>
        <end position="1106"/>
    </location>
</feature>
<keyword evidence="4 7" id="KW-0812">Transmembrane</keyword>
<dbReference type="InterPro" id="IPR039426">
    <property type="entry name" value="TonB-dep_rcpt-like"/>
</dbReference>
<dbReference type="SMART" id="SM00965">
    <property type="entry name" value="STN"/>
    <property type="match status" value="1"/>
</dbReference>
<dbReference type="Gene3D" id="2.40.170.20">
    <property type="entry name" value="TonB-dependent receptor, beta-barrel domain"/>
    <property type="match status" value="1"/>
</dbReference>
<comment type="subcellular location">
    <subcellularLocation>
        <location evidence="1 7">Cell outer membrane</location>
        <topology evidence="1 7">Multi-pass membrane protein</topology>
    </subcellularLocation>
</comment>
<feature type="domain" description="Secretin/TonB short N-terminal" evidence="9">
    <location>
        <begin position="58"/>
        <end position="109"/>
    </location>
</feature>
<dbReference type="NCBIfam" id="TIGR04056">
    <property type="entry name" value="OMP_RagA_SusC"/>
    <property type="match status" value="1"/>
</dbReference>
<keyword evidence="8" id="KW-0732">Signal</keyword>
<dbReference type="AlphaFoldDB" id="A0A327QUZ1"/>
<dbReference type="InterPro" id="IPR036942">
    <property type="entry name" value="Beta-barrel_TonB_sf"/>
</dbReference>
<dbReference type="RefSeq" id="WP_148707205.1">
    <property type="nucleotide sequence ID" value="NZ_QLLL01000002.1"/>
</dbReference>
<evidence type="ECO:0000313" key="11">
    <source>
        <dbReference type="Proteomes" id="UP000249547"/>
    </source>
</evidence>
<comment type="caution">
    <text evidence="10">The sequence shown here is derived from an EMBL/GenBank/DDBJ whole genome shotgun (WGS) entry which is preliminary data.</text>
</comment>
<evidence type="ECO:0000256" key="8">
    <source>
        <dbReference type="SAM" id="SignalP"/>
    </source>
</evidence>
<dbReference type="EMBL" id="QLLL01000002">
    <property type="protein sequence ID" value="RAJ08496.1"/>
    <property type="molecule type" value="Genomic_DNA"/>
</dbReference>
<reference evidence="10 11" key="1">
    <citation type="submission" date="2018-06" db="EMBL/GenBank/DDBJ databases">
        <title>Genomic Encyclopedia of Archaeal and Bacterial Type Strains, Phase II (KMG-II): from individual species to whole genera.</title>
        <authorList>
            <person name="Goeker M."/>
        </authorList>
    </citation>
    <scope>NUCLEOTIDE SEQUENCE [LARGE SCALE GENOMIC DNA]</scope>
    <source>
        <strain evidence="10 11">DSM 23857</strain>
    </source>
</reference>
<feature type="signal peptide" evidence="8">
    <location>
        <begin position="1"/>
        <end position="27"/>
    </location>
</feature>
<comment type="similarity">
    <text evidence="7">Belongs to the TonB-dependent receptor family.</text>
</comment>
<protein>
    <submittedName>
        <fullName evidence="10">TonB-linked SusC/RagA family outer membrane protein</fullName>
    </submittedName>
</protein>
<gene>
    <name evidence="10" type="ORF">LX64_01148</name>
</gene>
<dbReference type="GO" id="GO:0009279">
    <property type="term" value="C:cell outer membrane"/>
    <property type="evidence" value="ECO:0007669"/>
    <property type="project" value="UniProtKB-SubCell"/>
</dbReference>
<keyword evidence="2 7" id="KW-0813">Transport</keyword>
<accession>A0A327QUZ1</accession>
<dbReference type="PROSITE" id="PS52016">
    <property type="entry name" value="TONB_DEPENDENT_REC_3"/>
    <property type="match status" value="1"/>
</dbReference>
<dbReference type="Pfam" id="PF13715">
    <property type="entry name" value="CarbopepD_reg_2"/>
    <property type="match status" value="1"/>
</dbReference>
<dbReference type="Gene3D" id="2.170.130.10">
    <property type="entry name" value="TonB-dependent receptor, plug domain"/>
    <property type="match status" value="1"/>
</dbReference>
<evidence type="ECO:0000256" key="3">
    <source>
        <dbReference type="ARBA" id="ARBA00022452"/>
    </source>
</evidence>
<evidence type="ECO:0000256" key="6">
    <source>
        <dbReference type="ARBA" id="ARBA00023237"/>
    </source>
</evidence>